<dbReference type="InterPro" id="IPR009057">
    <property type="entry name" value="Homeodomain-like_sf"/>
</dbReference>
<dbReference type="SUPFAM" id="SSF46689">
    <property type="entry name" value="Homeodomain-like"/>
    <property type="match status" value="1"/>
</dbReference>
<gene>
    <name evidence="1" type="ORF">CUZ56_01818</name>
</gene>
<dbReference type="EMBL" id="PQSP01000004">
    <property type="protein sequence ID" value="RUS66538.1"/>
    <property type="molecule type" value="Genomic_DNA"/>
</dbReference>
<comment type="caution">
    <text evidence="1">The sequence shown here is derived from an EMBL/GenBank/DDBJ whole genome shotgun (WGS) entry which is preliminary data.</text>
</comment>
<proteinExistence type="predicted"/>
<accession>A0A433SCR1</accession>
<dbReference type="Proteomes" id="UP000286947">
    <property type="component" value="Unassembled WGS sequence"/>
</dbReference>
<name>A0A433SCR1_9BURK</name>
<evidence type="ECO:0000313" key="2">
    <source>
        <dbReference type="Proteomes" id="UP000286947"/>
    </source>
</evidence>
<protein>
    <submittedName>
        <fullName evidence="1">Uncharacterized protein</fullName>
    </submittedName>
</protein>
<reference evidence="1 2" key="1">
    <citation type="submission" date="2018-01" db="EMBL/GenBank/DDBJ databases">
        <title>Saezia sanguinis gen. nov., sp. nov., in the order Burkholderiales isolated from human blood.</title>
        <authorList>
            <person name="Medina-Pascual M.J."/>
            <person name="Valdezate S."/>
            <person name="Monzon S."/>
            <person name="Cuesta I."/>
            <person name="Carrasco G."/>
            <person name="Villalon P."/>
            <person name="Saez-Nieto J.A."/>
        </authorList>
    </citation>
    <scope>NUCLEOTIDE SEQUENCE [LARGE SCALE GENOMIC DNA]</scope>
    <source>
        <strain evidence="1 2">CNM695-12</strain>
    </source>
</reference>
<dbReference type="AlphaFoldDB" id="A0A433SCR1"/>
<keyword evidence="2" id="KW-1185">Reference proteome</keyword>
<evidence type="ECO:0000313" key="1">
    <source>
        <dbReference type="EMBL" id="RUS66538.1"/>
    </source>
</evidence>
<organism evidence="1 2">
    <name type="scientific">Saezia sanguinis</name>
    <dbReference type="NCBI Taxonomy" id="1965230"/>
    <lineage>
        <taxon>Bacteria</taxon>
        <taxon>Pseudomonadati</taxon>
        <taxon>Pseudomonadota</taxon>
        <taxon>Betaproteobacteria</taxon>
        <taxon>Burkholderiales</taxon>
        <taxon>Saeziaceae</taxon>
        <taxon>Saezia</taxon>
    </lineage>
</organism>
<sequence length="75" mass="8650">MTQSDVMQKMVNVLVNWPEKAEPRMNPGRPLSAGQARLIKRLYADGWGLVDIAYEVRVDESTVSRYISRQRRDEA</sequence>